<dbReference type="WBParaSite" id="TTAC_0000358201-mRNA-1">
    <property type="protein sequence ID" value="TTAC_0000358201-mRNA-1"/>
    <property type="gene ID" value="TTAC_0000358201"/>
</dbReference>
<proteinExistence type="predicted"/>
<sequence>MTTGKAMRYNGMPMGPPSNMLASQPNFTMDFGAQSSMPNVVQQGNQQMMMPMGGSAASNQVVVQTDSTQQQMVVQPANYFQSLVQPATSLSGSGVQSGVVSSSSAPAPVASTAVTMTSTAVPVAVPPAANVTIDENGPFVLPDPPSDHQQERDQVNLAYTHICLISLCGEILMHLGGNVRRQVCLSDFTDV</sequence>
<protein>
    <submittedName>
        <fullName evidence="3">Clathrin assembly protein</fullName>
    </submittedName>
</protein>
<evidence type="ECO:0000313" key="2">
    <source>
        <dbReference type="Proteomes" id="UP000274429"/>
    </source>
</evidence>
<dbReference type="EMBL" id="UYWX01002645">
    <property type="protein sequence ID" value="VDM22882.1"/>
    <property type="molecule type" value="Genomic_DNA"/>
</dbReference>
<organism evidence="3">
    <name type="scientific">Hydatigena taeniaeformis</name>
    <name type="common">Feline tapeworm</name>
    <name type="synonym">Taenia taeniaeformis</name>
    <dbReference type="NCBI Taxonomy" id="6205"/>
    <lineage>
        <taxon>Eukaryota</taxon>
        <taxon>Metazoa</taxon>
        <taxon>Spiralia</taxon>
        <taxon>Lophotrochozoa</taxon>
        <taxon>Platyhelminthes</taxon>
        <taxon>Cestoda</taxon>
        <taxon>Eucestoda</taxon>
        <taxon>Cyclophyllidea</taxon>
        <taxon>Taeniidae</taxon>
        <taxon>Hydatigera</taxon>
    </lineage>
</organism>
<evidence type="ECO:0000313" key="3">
    <source>
        <dbReference type="WBParaSite" id="TTAC_0000358201-mRNA-1"/>
    </source>
</evidence>
<evidence type="ECO:0000313" key="1">
    <source>
        <dbReference type="EMBL" id="VDM22882.1"/>
    </source>
</evidence>
<reference evidence="1 2" key="2">
    <citation type="submission" date="2018-11" db="EMBL/GenBank/DDBJ databases">
        <authorList>
            <consortium name="Pathogen Informatics"/>
        </authorList>
    </citation>
    <scope>NUCLEOTIDE SEQUENCE [LARGE SCALE GENOMIC DNA]</scope>
</reference>
<keyword evidence="2" id="KW-1185">Reference proteome</keyword>
<reference evidence="3" key="1">
    <citation type="submission" date="2017-02" db="UniProtKB">
        <authorList>
            <consortium name="WormBaseParasite"/>
        </authorList>
    </citation>
    <scope>IDENTIFICATION</scope>
</reference>
<dbReference type="AlphaFoldDB" id="A0A0R3WS42"/>
<dbReference type="STRING" id="6205.A0A0R3WS42"/>
<dbReference type="Proteomes" id="UP000274429">
    <property type="component" value="Unassembled WGS sequence"/>
</dbReference>
<name>A0A0R3WS42_HYDTA</name>
<accession>A0A0R3WS42</accession>
<gene>
    <name evidence="1" type="ORF">TTAC_LOCUS3565</name>
</gene>